<evidence type="ECO:0000256" key="1">
    <source>
        <dbReference type="SAM" id="MobiDB-lite"/>
    </source>
</evidence>
<feature type="domain" description="eCIS core" evidence="2">
    <location>
        <begin position="121"/>
        <end position="196"/>
    </location>
</feature>
<keyword evidence="4" id="KW-1185">Reference proteome</keyword>
<evidence type="ECO:0000313" key="4">
    <source>
        <dbReference type="Proteomes" id="UP000592180"/>
    </source>
</evidence>
<evidence type="ECO:0000259" key="2">
    <source>
        <dbReference type="Pfam" id="PF13699"/>
    </source>
</evidence>
<comment type="caution">
    <text evidence="3">The sequence shown here is derived from an EMBL/GenBank/DDBJ whole genome shotgun (WGS) entry which is preliminary data.</text>
</comment>
<dbReference type="InterPro" id="IPR025295">
    <property type="entry name" value="eCIS_core_dom"/>
</dbReference>
<name>A0A840K6H6_9FLAO</name>
<protein>
    <recommendedName>
        <fullName evidence="2">eCIS core domain-containing protein</fullName>
    </recommendedName>
</protein>
<organism evidence="3 4">
    <name type="scientific">Chryseobacterium defluvii</name>
    <dbReference type="NCBI Taxonomy" id="160396"/>
    <lineage>
        <taxon>Bacteria</taxon>
        <taxon>Pseudomonadati</taxon>
        <taxon>Bacteroidota</taxon>
        <taxon>Flavobacteriia</taxon>
        <taxon>Flavobacteriales</taxon>
        <taxon>Weeksellaceae</taxon>
        <taxon>Chryseobacterium group</taxon>
        <taxon>Chryseobacterium</taxon>
    </lineage>
</organism>
<dbReference type="Pfam" id="PF13699">
    <property type="entry name" value="eCIS_core"/>
    <property type="match status" value="1"/>
</dbReference>
<dbReference type="AlphaFoldDB" id="A0A840K6H6"/>
<accession>A0A840K6H6</accession>
<sequence>METTRSHKCVKKSGTTHASFFKPAIQKKLSVGSADDSYEAEADRVADQVMKMQGSSSQPAHTGALLQRKCAACEQEEKLQMKPLTESITPLIQRSSSESGGVAPDPMESQINSGKGGGNRMDAETESFMESRFSADFSNVKIHTGNEAVQMSRELSAQAFTVGNDIYFNEGKYDPNSDHGKHLLAHELTHTIQQGNRIQAKSEHRIQRYLEGNGTAGSAIGNAYRIADDLSAAVKVGYPNHDLYAEAGKAAASNTLLANVGSGIRLVEETTNFVVSHAGKSKTLKKVVPENIRNSTSGNSMKISDDCGNSCAVVVGGNRRGALHRDAMTGADARTIETTPSLMKAEIMKKMLNKWLTMPSTSAAQKTEINAVLARATAKQLEINAAETAYNAATTDAERKIKGDTYWAKVDQYGNIMMEFYNKMSEAKREEVDKYLKINKFAAPSVGQGYTMSSGGANYAGKSTWNFHWGGVVMKSNDQQDTITLENYAVPGDEENTRWDFAMYGTAAKKGQTFHEQHHDTQQHGDRPTTMRIEKR</sequence>
<dbReference type="EMBL" id="JACHLE010000001">
    <property type="protein sequence ID" value="MBB4804826.1"/>
    <property type="molecule type" value="Genomic_DNA"/>
</dbReference>
<reference evidence="3 4" key="1">
    <citation type="submission" date="2020-08" db="EMBL/GenBank/DDBJ databases">
        <title>Functional genomics of gut bacteria from endangered species of beetles.</title>
        <authorList>
            <person name="Carlos-Shanley C."/>
        </authorList>
    </citation>
    <scope>NUCLEOTIDE SEQUENCE [LARGE SCALE GENOMIC DNA]</scope>
    <source>
        <strain evidence="3 4">S00151</strain>
    </source>
</reference>
<evidence type="ECO:0000313" key="3">
    <source>
        <dbReference type="EMBL" id="MBB4804826.1"/>
    </source>
</evidence>
<dbReference type="Proteomes" id="UP000592180">
    <property type="component" value="Unassembled WGS sequence"/>
</dbReference>
<gene>
    <name evidence="3" type="ORF">HNP38_000098</name>
</gene>
<dbReference type="RefSeq" id="WP_184182819.1">
    <property type="nucleotide sequence ID" value="NZ_JACHLE010000001.1"/>
</dbReference>
<feature type="region of interest" description="Disordered" evidence="1">
    <location>
        <begin position="93"/>
        <end position="122"/>
    </location>
</feature>
<proteinExistence type="predicted"/>
<feature type="region of interest" description="Disordered" evidence="1">
    <location>
        <begin position="513"/>
        <end position="536"/>
    </location>
</feature>